<dbReference type="PANTHER" id="PTHR43615:SF1">
    <property type="entry name" value="PPDK_N DOMAIN-CONTAINING PROTEIN"/>
    <property type="match status" value="1"/>
</dbReference>
<name>A0ABU2S9F9_9ACTN</name>
<dbReference type="SUPFAM" id="SSF52009">
    <property type="entry name" value="Phosphohistidine domain"/>
    <property type="match status" value="1"/>
</dbReference>
<feature type="domain" description="Pyruvate phosphate dikinase AMP/ATP-binding" evidence="3">
    <location>
        <begin position="203"/>
        <end position="252"/>
    </location>
</feature>
<evidence type="ECO:0000259" key="2">
    <source>
        <dbReference type="Pfam" id="PF00391"/>
    </source>
</evidence>
<dbReference type="SUPFAM" id="SSF56059">
    <property type="entry name" value="Glutathione synthetase ATP-binding domain-like"/>
    <property type="match status" value="1"/>
</dbReference>
<dbReference type="InterPro" id="IPR036637">
    <property type="entry name" value="Phosphohistidine_dom_sf"/>
</dbReference>
<proteinExistence type="predicted"/>
<evidence type="ECO:0000256" key="1">
    <source>
        <dbReference type="SAM" id="MobiDB-lite"/>
    </source>
</evidence>
<protein>
    <submittedName>
        <fullName evidence="4">PEP/pyruvate-binding domain-containing protein</fullName>
    </submittedName>
</protein>
<dbReference type="PANTHER" id="PTHR43615">
    <property type="entry name" value="PHOSPHOENOLPYRUVATE SYNTHASE-RELATED"/>
    <property type="match status" value="1"/>
</dbReference>
<gene>
    <name evidence="4" type="ORF">RM779_23605</name>
</gene>
<reference evidence="5" key="1">
    <citation type="submission" date="2023-07" db="EMBL/GenBank/DDBJ databases">
        <title>30 novel species of actinomycetes from the DSMZ collection.</title>
        <authorList>
            <person name="Nouioui I."/>
        </authorList>
    </citation>
    <scope>NUCLEOTIDE SEQUENCE [LARGE SCALE GENOMIC DNA]</scope>
    <source>
        <strain evidence="5">DSM 41886</strain>
    </source>
</reference>
<evidence type="ECO:0000259" key="3">
    <source>
        <dbReference type="Pfam" id="PF01326"/>
    </source>
</evidence>
<evidence type="ECO:0000313" key="5">
    <source>
        <dbReference type="Proteomes" id="UP001183615"/>
    </source>
</evidence>
<dbReference type="Gene3D" id="3.30.1490.20">
    <property type="entry name" value="ATP-grasp fold, A domain"/>
    <property type="match status" value="1"/>
</dbReference>
<dbReference type="EMBL" id="JAVREV010000014">
    <property type="protein sequence ID" value="MDT0445558.1"/>
    <property type="molecule type" value="Genomic_DNA"/>
</dbReference>
<feature type="domain" description="PEP-utilising enzyme mobile" evidence="2">
    <location>
        <begin position="590"/>
        <end position="659"/>
    </location>
</feature>
<feature type="region of interest" description="Disordered" evidence="1">
    <location>
        <begin position="663"/>
        <end position="697"/>
    </location>
</feature>
<accession>A0ABU2S9F9</accession>
<keyword evidence="5" id="KW-1185">Reference proteome</keyword>
<sequence length="697" mass="71589">MRTSDIEVHDDAPLGTLADVALALNDPRATRAELTGNKAAALARAAGARLPVLPGFVVLPAGTAHRGRDLHECWRELSDEGRTPLVVRSSSAAEDTADSSMAGRFASVLDVRGWDAFREALHTVRASGEGHLAVLVQPLLRSRVGGVLFGADPVAGRTDRLRLSAVPGGPDRLVGGALPGTDLTLTPHGRPVAAPGTAGGPLLTGAELRRLAALARRARRLFGGPQDIEFGFAERGGRLWLFQSRPITAMAARPPRGARLLGPGPIAETLPGVLRPLEEDLWVVPMAHGLATALDLAGAAPRRTLRGVPAVTTVNGRAVADLALLGLVPPRRGLVAWLNPGPPLRRLRAAWRVGRLRVVLPQLATALQADVDRQLAEAPAPAGLTPAALVSALRWSRATLVALHAQEALAGALLAEDRPGGGAAAGLAALHYGRAEGLTDAQLTAARPEVLALVPPSLTEPLRLPARGAAGTGPGTGTLGTREALRLRIRWVHAFQVAVVREAAVRSVGAERMALLRWPELLSVARGGPLPADLAQRRPPRDGPPLPDAFRLGEGGVVIALPAAGPQAGQGVSGGRVLGVAWDGTGEPPRDAVLVTRTLDPALAPLLPRLAGLVAQTGSPLSHLALLARELRLAVVTGTAGAVDRFPPGTPVLLDGATGEVTATGQAADAATDAAADAATGSTAADAATGSTAEVRP</sequence>
<dbReference type="Gene3D" id="3.50.30.10">
    <property type="entry name" value="Phosphohistidine domain"/>
    <property type="match status" value="1"/>
</dbReference>
<evidence type="ECO:0000313" key="4">
    <source>
        <dbReference type="EMBL" id="MDT0445558.1"/>
    </source>
</evidence>
<dbReference type="Pfam" id="PF01326">
    <property type="entry name" value="PPDK_N"/>
    <property type="match status" value="2"/>
</dbReference>
<dbReference type="InterPro" id="IPR002192">
    <property type="entry name" value="PPDK_AMP/ATP-bd"/>
</dbReference>
<organism evidence="4 5">
    <name type="scientific">Streptomyces johnsoniae</name>
    <dbReference type="NCBI Taxonomy" id="3075532"/>
    <lineage>
        <taxon>Bacteria</taxon>
        <taxon>Bacillati</taxon>
        <taxon>Actinomycetota</taxon>
        <taxon>Actinomycetes</taxon>
        <taxon>Kitasatosporales</taxon>
        <taxon>Streptomycetaceae</taxon>
        <taxon>Streptomyces</taxon>
    </lineage>
</organism>
<dbReference type="Gene3D" id="3.30.470.20">
    <property type="entry name" value="ATP-grasp fold, B domain"/>
    <property type="match status" value="1"/>
</dbReference>
<dbReference type="InterPro" id="IPR008279">
    <property type="entry name" value="PEP-util_enz_mobile_dom"/>
</dbReference>
<dbReference type="RefSeq" id="WP_311619745.1">
    <property type="nucleotide sequence ID" value="NZ_JAVREV010000014.1"/>
</dbReference>
<dbReference type="Proteomes" id="UP001183615">
    <property type="component" value="Unassembled WGS sequence"/>
</dbReference>
<comment type="caution">
    <text evidence="4">The sequence shown here is derived from an EMBL/GenBank/DDBJ whole genome shotgun (WGS) entry which is preliminary data.</text>
</comment>
<feature type="domain" description="Pyruvate phosphate dikinase AMP/ATP-binding" evidence="3">
    <location>
        <begin position="72"/>
        <end position="127"/>
    </location>
</feature>
<dbReference type="InterPro" id="IPR051549">
    <property type="entry name" value="PEP_Utilizing_Enz"/>
</dbReference>
<dbReference type="InterPro" id="IPR013815">
    <property type="entry name" value="ATP_grasp_subdomain_1"/>
</dbReference>
<dbReference type="Pfam" id="PF00391">
    <property type="entry name" value="PEP-utilizers"/>
    <property type="match status" value="1"/>
</dbReference>